<dbReference type="RefSeq" id="WP_183972393.1">
    <property type="nucleotide sequence ID" value="NZ_JACHEB010000001.1"/>
</dbReference>
<evidence type="ECO:0000256" key="3">
    <source>
        <dbReference type="SAM" id="SignalP"/>
    </source>
</evidence>
<dbReference type="GO" id="GO:0004177">
    <property type="term" value="F:aminopeptidase activity"/>
    <property type="evidence" value="ECO:0007669"/>
    <property type="project" value="UniProtKB-KW"/>
</dbReference>
<dbReference type="InterPro" id="IPR029058">
    <property type="entry name" value="AB_hydrolase_fold"/>
</dbReference>
<keyword evidence="3" id="KW-0732">Signal</keyword>
<dbReference type="EMBL" id="JACHEB010000001">
    <property type="protein sequence ID" value="MBB5326436.1"/>
    <property type="molecule type" value="Genomic_DNA"/>
</dbReference>
<organism evidence="5 6">
    <name type="scientific">Tunturiibacter gelidiferens</name>
    <dbReference type="NCBI Taxonomy" id="3069689"/>
    <lineage>
        <taxon>Bacteria</taxon>
        <taxon>Pseudomonadati</taxon>
        <taxon>Acidobacteriota</taxon>
        <taxon>Terriglobia</taxon>
        <taxon>Terriglobales</taxon>
        <taxon>Acidobacteriaceae</taxon>
        <taxon>Tunturiibacter</taxon>
    </lineage>
</organism>
<proteinExistence type="inferred from homology"/>
<dbReference type="SUPFAM" id="SSF53474">
    <property type="entry name" value="alpha/beta-Hydrolases"/>
    <property type="match status" value="1"/>
</dbReference>
<sequence length="312" mass="34293">MHSLLRGVLLLVTAAAYAQVPQPHTGLVHTPDVDLATFTYGKPSTTTPIIAVNGGPGLSHVYMIQNDVWTRRIAEHRQVIFYDQRGTGGSQHLRPGATQTMEAQVNDLEAVRASLHVEKVDFIGDSYGGLLASAYAAAHPEHVHTLILSDSAAPGFSKLHPRLEEVFPDVIAKTKEQIDKLHGHANSDAEAADLDLRAHFRMIFYSQELCDRYLANAPDLGFAPATGEAVSKAFANVDLSSQMAHYHFPTLVIQGRFDLNVTPDISWTVAHSIPGAQLVWFEKSGHLPYYEEPDKYASVVNQFLLDHDATHD</sequence>
<evidence type="ECO:0000313" key="6">
    <source>
        <dbReference type="Proteomes" id="UP000535182"/>
    </source>
</evidence>
<feature type="domain" description="AB hydrolase-1" evidence="4">
    <location>
        <begin position="48"/>
        <end position="293"/>
    </location>
</feature>
<comment type="caution">
    <text evidence="5">The sequence shown here is derived from an EMBL/GenBank/DDBJ whole genome shotgun (WGS) entry which is preliminary data.</text>
</comment>
<name>A0A9X0U1F0_9BACT</name>
<dbReference type="PANTHER" id="PTHR43798">
    <property type="entry name" value="MONOACYLGLYCEROL LIPASE"/>
    <property type="match status" value="1"/>
</dbReference>
<evidence type="ECO:0000256" key="1">
    <source>
        <dbReference type="ARBA" id="ARBA00010088"/>
    </source>
</evidence>
<dbReference type="InterPro" id="IPR002410">
    <property type="entry name" value="Peptidase_S33"/>
</dbReference>
<dbReference type="AlphaFoldDB" id="A0A9X0U1F0"/>
<keyword evidence="2 5" id="KW-0378">Hydrolase</keyword>
<evidence type="ECO:0000256" key="2">
    <source>
        <dbReference type="ARBA" id="ARBA00022801"/>
    </source>
</evidence>
<dbReference type="PANTHER" id="PTHR43798:SF31">
    <property type="entry name" value="AB HYDROLASE SUPERFAMILY PROTEIN YCLE"/>
    <property type="match status" value="1"/>
</dbReference>
<dbReference type="EC" id="3.4.11.5" evidence="5"/>
<evidence type="ECO:0000313" key="5">
    <source>
        <dbReference type="EMBL" id="MBB5326436.1"/>
    </source>
</evidence>
<feature type="chain" id="PRO_5040750524" evidence="3">
    <location>
        <begin position="19"/>
        <end position="312"/>
    </location>
</feature>
<reference evidence="5 6" key="1">
    <citation type="submission" date="2020-08" db="EMBL/GenBank/DDBJ databases">
        <title>Genomic Encyclopedia of Type Strains, Phase IV (KMG-V): Genome sequencing to study the core and pangenomes of soil and plant-associated prokaryotes.</title>
        <authorList>
            <person name="Whitman W."/>
        </authorList>
    </citation>
    <scope>NUCLEOTIDE SEQUENCE [LARGE SCALE GENOMIC DNA]</scope>
    <source>
        <strain evidence="5 6">X5P2</strain>
    </source>
</reference>
<protein>
    <submittedName>
        <fullName evidence="5">Proline iminopeptidase</fullName>
        <ecNumber evidence="5">3.4.11.5</ecNumber>
    </submittedName>
</protein>
<comment type="similarity">
    <text evidence="1">Belongs to the peptidase S33 family.</text>
</comment>
<dbReference type="InterPro" id="IPR050266">
    <property type="entry name" value="AB_hydrolase_sf"/>
</dbReference>
<dbReference type="PRINTS" id="PR00793">
    <property type="entry name" value="PROAMNOPTASE"/>
</dbReference>
<gene>
    <name evidence="5" type="ORF">HDF14_000030</name>
</gene>
<feature type="signal peptide" evidence="3">
    <location>
        <begin position="1"/>
        <end position="18"/>
    </location>
</feature>
<keyword evidence="6" id="KW-1185">Reference proteome</keyword>
<dbReference type="Pfam" id="PF00561">
    <property type="entry name" value="Abhydrolase_1"/>
    <property type="match status" value="1"/>
</dbReference>
<dbReference type="InterPro" id="IPR000073">
    <property type="entry name" value="AB_hydrolase_1"/>
</dbReference>
<dbReference type="Proteomes" id="UP000535182">
    <property type="component" value="Unassembled WGS sequence"/>
</dbReference>
<keyword evidence="5" id="KW-0645">Protease</keyword>
<keyword evidence="5" id="KW-0031">Aminopeptidase</keyword>
<dbReference type="GO" id="GO:0016020">
    <property type="term" value="C:membrane"/>
    <property type="evidence" value="ECO:0007669"/>
    <property type="project" value="TreeGrafter"/>
</dbReference>
<dbReference type="PRINTS" id="PR00111">
    <property type="entry name" value="ABHYDROLASE"/>
</dbReference>
<dbReference type="GO" id="GO:0006508">
    <property type="term" value="P:proteolysis"/>
    <property type="evidence" value="ECO:0007669"/>
    <property type="project" value="InterPro"/>
</dbReference>
<evidence type="ECO:0000259" key="4">
    <source>
        <dbReference type="Pfam" id="PF00561"/>
    </source>
</evidence>
<dbReference type="Gene3D" id="3.40.50.1820">
    <property type="entry name" value="alpha/beta hydrolase"/>
    <property type="match status" value="1"/>
</dbReference>
<accession>A0A9X0U1F0</accession>